<name>A0AAW2BT09_9ROSI</name>
<organism evidence="2 3">
    <name type="scientific">Lithocarpus litseifolius</name>
    <dbReference type="NCBI Taxonomy" id="425828"/>
    <lineage>
        <taxon>Eukaryota</taxon>
        <taxon>Viridiplantae</taxon>
        <taxon>Streptophyta</taxon>
        <taxon>Embryophyta</taxon>
        <taxon>Tracheophyta</taxon>
        <taxon>Spermatophyta</taxon>
        <taxon>Magnoliopsida</taxon>
        <taxon>eudicotyledons</taxon>
        <taxon>Gunneridae</taxon>
        <taxon>Pentapetalae</taxon>
        <taxon>rosids</taxon>
        <taxon>fabids</taxon>
        <taxon>Fagales</taxon>
        <taxon>Fagaceae</taxon>
        <taxon>Lithocarpus</taxon>
    </lineage>
</organism>
<gene>
    <name evidence="2" type="ORF">SO802_028626</name>
</gene>
<keyword evidence="3" id="KW-1185">Reference proteome</keyword>
<protein>
    <submittedName>
        <fullName evidence="2">Uncharacterized protein</fullName>
    </submittedName>
</protein>
<evidence type="ECO:0000256" key="1">
    <source>
        <dbReference type="SAM" id="Phobius"/>
    </source>
</evidence>
<keyword evidence="1" id="KW-1133">Transmembrane helix</keyword>
<accession>A0AAW2BT09</accession>
<dbReference type="AlphaFoldDB" id="A0AAW2BT09"/>
<comment type="caution">
    <text evidence="2">The sequence shown here is derived from an EMBL/GenBank/DDBJ whole genome shotgun (WGS) entry which is preliminary data.</text>
</comment>
<evidence type="ECO:0000313" key="3">
    <source>
        <dbReference type="Proteomes" id="UP001459277"/>
    </source>
</evidence>
<keyword evidence="1" id="KW-0812">Transmembrane</keyword>
<reference evidence="2 3" key="1">
    <citation type="submission" date="2024-01" db="EMBL/GenBank/DDBJ databases">
        <title>A telomere-to-telomere, gap-free genome of sweet tea (Lithocarpus litseifolius).</title>
        <authorList>
            <person name="Zhou J."/>
        </authorList>
    </citation>
    <scope>NUCLEOTIDE SEQUENCE [LARGE SCALE GENOMIC DNA]</scope>
    <source>
        <strain evidence="2">Zhou-2022a</strain>
        <tissue evidence="2">Leaf</tissue>
    </source>
</reference>
<feature type="transmembrane region" description="Helical" evidence="1">
    <location>
        <begin position="12"/>
        <end position="35"/>
    </location>
</feature>
<proteinExistence type="predicted"/>
<sequence length="115" mass="13712">MFAYRITHIGAGLLEFVITMVVMFFSLLSFSYFWLKNWLELLKLHFVDTGRFFLFSFVNLNGIKFPCTSSDWNFSKVESDHIWQLFSYSPKWIWNLNLLDWLAESKLISNGISFF</sequence>
<dbReference type="Proteomes" id="UP001459277">
    <property type="component" value="Unassembled WGS sequence"/>
</dbReference>
<evidence type="ECO:0000313" key="2">
    <source>
        <dbReference type="EMBL" id="KAK9988387.1"/>
    </source>
</evidence>
<dbReference type="EMBL" id="JAZDWU010000010">
    <property type="protein sequence ID" value="KAK9988387.1"/>
    <property type="molecule type" value="Genomic_DNA"/>
</dbReference>
<keyword evidence="1" id="KW-0472">Membrane</keyword>